<dbReference type="InterPro" id="IPR029063">
    <property type="entry name" value="SAM-dependent_MTases_sf"/>
</dbReference>
<dbReference type="PANTHER" id="PTHR34203">
    <property type="entry name" value="METHYLTRANSFERASE, FKBM FAMILY PROTEIN"/>
    <property type="match status" value="1"/>
</dbReference>
<dbReference type="Proteomes" id="UP000253741">
    <property type="component" value="Unassembled WGS sequence"/>
</dbReference>
<dbReference type="NCBIfam" id="TIGR01444">
    <property type="entry name" value="fkbM_fam"/>
    <property type="match status" value="1"/>
</dbReference>
<organism evidence="2 3">
    <name type="scientific">Streptomyces corynorhini</name>
    <dbReference type="NCBI Taxonomy" id="2282652"/>
    <lineage>
        <taxon>Bacteria</taxon>
        <taxon>Bacillati</taxon>
        <taxon>Actinomycetota</taxon>
        <taxon>Actinomycetes</taxon>
        <taxon>Kitasatosporales</taxon>
        <taxon>Streptomycetaceae</taxon>
        <taxon>Streptomyces</taxon>
    </lineage>
</organism>
<comment type="caution">
    <text evidence="2">The sequence shown here is derived from an EMBL/GenBank/DDBJ whole genome shotgun (WGS) entry which is preliminary data.</text>
</comment>
<gene>
    <name evidence="2" type="ORF">DVH02_33280</name>
</gene>
<name>A0A370ASV3_9ACTN</name>
<dbReference type="EMBL" id="QQNA01000393">
    <property type="protein sequence ID" value="RDG31552.1"/>
    <property type="molecule type" value="Genomic_DNA"/>
</dbReference>
<evidence type="ECO:0000313" key="2">
    <source>
        <dbReference type="EMBL" id="RDG31552.1"/>
    </source>
</evidence>
<dbReference type="SUPFAM" id="SSF53335">
    <property type="entry name" value="S-adenosyl-L-methionine-dependent methyltransferases"/>
    <property type="match status" value="1"/>
</dbReference>
<feature type="domain" description="Methyltransferase FkbM" evidence="1">
    <location>
        <begin position="56"/>
        <end position="234"/>
    </location>
</feature>
<dbReference type="AlphaFoldDB" id="A0A370ASV3"/>
<dbReference type="RefSeq" id="WP_114627569.1">
    <property type="nucleotide sequence ID" value="NZ_QQNA01000393.1"/>
</dbReference>
<dbReference type="PANTHER" id="PTHR34203:SF13">
    <property type="entry name" value="EXPRESSED PROTEIN"/>
    <property type="match status" value="1"/>
</dbReference>
<dbReference type="GO" id="GO:0032259">
    <property type="term" value="P:methylation"/>
    <property type="evidence" value="ECO:0007669"/>
    <property type="project" value="UniProtKB-KW"/>
</dbReference>
<reference evidence="2 3" key="1">
    <citation type="submission" date="2018-07" db="EMBL/GenBank/DDBJ databases">
        <title>Streptomyces species from bats.</title>
        <authorList>
            <person name="Dunlap C."/>
        </authorList>
    </citation>
    <scope>NUCLEOTIDE SEQUENCE [LARGE SCALE GENOMIC DNA]</scope>
    <source>
        <strain evidence="2 3">AC230</strain>
    </source>
</reference>
<dbReference type="GO" id="GO:0008168">
    <property type="term" value="F:methyltransferase activity"/>
    <property type="evidence" value="ECO:0007669"/>
    <property type="project" value="UniProtKB-KW"/>
</dbReference>
<accession>A0A370ASV3</accession>
<dbReference type="OrthoDB" id="424472at2"/>
<keyword evidence="2" id="KW-0808">Transferase</keyword>
<dbReference type="InterPro" id="IPR052514">
    <property type="entry name" value="SAM-dependent_MTase"/>
</dbReference>
<evidence type="ECO:0000313" key="3">
    <source>
        <dbReference type="Proteomes" id="UP000253741"/>
    </source>
</evidence>
<sequence>MTDIRSVQVADGVSVFVPQTEGALFSEVDFIYNEIFVERTYLKHGIQLSDSSRIVDAGANVGLFSLFMKQEFPGARILAFEPIPAIHQALTENLDSHGAKDVEVVRSALGSQYEEQVRFTFYPSLPGNSTRYPEQKKVGQELTVEQIGQEAVDAIMAGIEVEAEVNRLSDVLRGWAPEGPIDLLKIDVEGAELEVMRGLDPADWQRVRQAVVEVQDLDGRLAGVREILAEQGFTVTEESAANLPEVYRYSMVYARREDSTGAVD</sequence>
<proteinExistence type="predicted"/>
<protein>
    <submittedName>
        <fullName evidence="2">FkbM family methyltransferase</fullName>
    </submittedName>
</protein>
<keyword evidence="2" id="KW-0489">Methyltransferase</keyword>
<dbReference type="InterPro" id="IPR006342">
    <property type="entry name" value="FkbM_mtfrase"/>
</dbReference>
<evidence type="ECO:0000259" key="1">
    <source>
        <dbReference type="Pfam" id="PF05050"/>
    </source>
</evidence>
<keyword evidence="3" id="KW-1185">Reference proteome</keyword>
<dbReference type="Pfam" id="PF05050">
    <property type="entry name" value="Methyltransf_21"/>
    <property type="match status" value="1"/>
</dbReference>
<dbReference type="Gene3D" id="3.40.50.150">
    <property type="entry name" value="Vaccinia Virus protein VP39"/>
    <property type="match status" value="1"/>
</dbReference>